<protein>
    <submittedName>
        <fullName evidence="1">Ribonucleotide reduction protein NrdI</fullName>
    </submittedName>
</protein>
<sequence length="63" mass="7177">MRLVYFSSASLNTHRFVRKLGLEAQRISLHSHEPALQVTHSPSCSWCPPMAVARWAVPFPMSR</sequence>
<proteinExistence type="predicted"/>
<dbReference type="EMBL" id="FUKQ01000026">
    <property type="protein sequence ID" value="SJN30306.1"/>
    <property type="molecule type" value="Genomic_DNA"/>
</dbReference>
<evidence type="ECO:0000313" key="2">
    <source>
        <dbReference type="Proteomes" id="UP000188342"/>
    </source>
</evidence>
<dbReference type="Proteomes" id="UP000188342">
    <property type="component" value="Unassembled WGS sequence"/>
</dbReference>
<dbReference type="Gene3D" id="3.40.50.360">
    <property type="match status" value="1"/>
</dbReference>
<organism evidence="1 2">
    <name type="scientific">Luteococcus japonicus LSP_Lj1</name>
    <dbReference type="NCBI Taxonomy" id="1255658"/>
    <lineage>
        <taxon>Bacteria</taxon>
        <taxon>Bacillati</taxon>
        <taxon>Actinomycetota</taxon>
        <taxon>Actinomycetes</taxon>
        <taxon>Propionibacteriales</taxon>
        <taxon>Propionibacteriaceae</taxon>
        <taxon>Luteococcus</taxon>
    </lineage>
</organism>
<keyword evidence="2" id="KW-1185">Reference proteome</keyword>
<dbReference type="InterPro" id="IPR029039">
    <property type="entry name" value="Flavoprotein-like_sf"/>
</dbReference>
<dbReference type="STRING" id="1255658.FM114_07035"/>
<dbReference type="AlphaFoldDB" id="A0A1R4JE58"/>
<name>A0A1R4JE58_9ACTN</name>
<evidence type="ECO:0000313" key="1">
    <source>
        <dbReference type="EMBL" id="SJN30306.1"/>
    </source>
</evidence>
<accession>A0A1R4JE58</accession>
<gene>
    <name evidence="1" type="ORF">FM114_07035</name>
</gene>
<reference evidence="1 2" key="1">
    <citation type="submission" date="2017-02" db="EMBL/GenBank/DDBJ databases">
        <authorList>
            <person name="Peterson S.W."/>
        </authorList>
    </citation>
    <scope>NUCLEOTIDE SEQUENCE [LARGE SCALE GENOMIC DNA]</scope>
    <source>
        <strain evidence="1 2">LSP_Lj1</strain>
    </source>
</reference>